<dbReference type="OMA" id="KGDWLFD"/>
<evidence type="ECO:0000256" key="1">
    <source>
        <dbReference type="SAM" id="SignalP"/>
    </source>
</evidence>
<dbReference type="Pfam" id="PF26061">
    <property type="entry name" value="DUF8021"/>
    <property type="match status" value="1"/>
</dbReference>
<dbReference type="Proteomes" id="UP000433876">
    <property type="component" value="Unassembled WGS sequence"/>
</dbReference>
<evidence type="ECO:0000313" key="4">
    <source>
        <dbReference type="Proteomes" id="UP000433876"/>
    </source>
</evidence>
<reference evidence="3 4" key="1">
    <citation type="submission" date="2017-07" db="EMBL/GenBank/DDBJ databases">
        <title>Genome sequence of the Sordaria macrospora wild type strain R19027.</title>
        <authorList>
            <person name="Nowrousian M."/>
            <person name="Teichert I."/>
            <person name="Kueck U."/>
        </authorList>
    </citation>
    <scope>NUCLEOTIDE SEQUENCE [LARGE SCALE GENOMIC DNA]</scope>
    <source>
        <strain evidence="3 4">R19027</strain>
        <tissue evidence="3">Mycelium</tissue>
    </source>
</reference>
<feature type="chain" id="PRO_5035940591" description="DUF8021 domain-containing protein" evidence="1">
    <location>
        <begin position="19"/>
        <end position="270"/>
    </location>
</feature>
<evidence type="ECO:0000313" key="3">
    <source>
        <dbReference type="EMBL" id="KAA8633668.1"/>
    </source>
</evidence>
<feature type="signal peptide" evidence="1">
    <location>
        <begin position="1"/>
        <end position="18"/>
    </location>
</feature>
<gene>
    <name evidence="3" type="ORF">SMACR_06863</name>
</gene>
<name>A0A8S8ZW09_SORMA</name>
<keyword evidence="1" id="KW-0732">Signal</keyword>
<feature type="domain" description="DUF8021" evidence="2">
    <location>
        <begin position="169"/>
        <end position="267"/>
    </location>
</feature>
<dbReference type="EMBL" id="NMPR01000034">
    <property type="protein sequence ID" value="KAA8633668.1"/>
    <property type="molecule type" value="Genomic_DNA"/>
</dbReference>
<dbReference type="InterPro" id="IPR058334">
    <property type="entry name" value="DUF8021"/>
</dbReference>
<accession>A0A8S8ZW09</accession>
<protein>
    <recommendedName>
        <fullName evidence="2">DUF8021 domain-containing protein</fullName>
    </recommendedName>
</protein>
<dbReference type="VEuPathDB" id="FungiDB:SMAC_06863"/>
<comment type="caution">
    <text evidence="3">The sequence shown here is derived from an EMBL/GenBank/DDBJ whole genome shotgun (WGS) entry which is preliminary data.</text>
</comment>
<dbReference type="AlphaFoldDB" id="A0A8S8ZW09"/>
<evidence type="ECO:0000259" key="2">
    <source>
        <dbReference type="Pfam" id="PF26061"/>
    </source>
</evidence>
<organism evidence="3 4">
    <name type="scientific">Sordaria macrospora</name>
    <dbReference type="NCBI Taxonomy" id="5147"/>
    <lineage>
        <taxon>Eukaryota</taxon>
        <taxon>Fungi</taxon>
        <taxon>Dikarya</taxon>
        <taxon>Ascomycota</taxon>
        <taxon>Pezizomycotina</taxon>
        <taxon>Sordariomycetes</taxon>
        <taxon>Sordariomycetidae</taxon>
        <taxon>Sordariales</taxon>
        <taxon>Sordariaceae</taxon>
        <taxon>Sordaria</taxon>
    </lineage>
</organism>
<sequence length="270" mass="29151">MMLLTTTVLSLTPLAALGAPTAEAPRQAAASTCDRDFLKAQAASYVAAQKAGTPSLLLANSSASVTYTQNFKTATLTTGILSTALRIDHSRSTYDTTQCATFTELITTETNKQHVIGTQLRFSPDTLSLSKIETIVTSKGDWLFDPTSTLKYSSQESSSGLWDEIPLAKRDTRAVIQAAGDAYLDLFNDKKVQVPWGSPCARLEGGSYIQPSCNVGVPSGIKNVNRRYVIDEVLGAVDVFFDFAGAEPDSHEFRVEGGKLRLVHTMTVMK</sequence>
<proteinExistence type="predicted"/>